<feature type="compositionally biased region" description="Basic and acidic residues" evidence="8">
    <location>
        <begin position="10"/>
        <end position="19"/>
    </location>
</feature>
<dbReference type="PANTHER" id="PTHR12775:SF0">
    <property type="entry name" value="REPLICATION TERMINATION FACTOR 2"/>
    <property type="match status" value="1"/>
</dbReference>
<dbReference type="InterPro" id="IPR018305">
    <property type="entry name" value="Ribosomal_m50"/>
</dbReference>
<keyword evidence="4" id="KW-0689">Ribosomal protein</keyword>
<gene>
    <name evidence="9" type="ORF">UCRPC4_g03608</name>
</gene>
<organism evidence="9 10">
    <name type="scientific">Phaeomoniella chlamydospora</name>
    <name type="common">Phaeoacremonium chlamydosporum</name>
    <dbReference type="NCBI Taxonomy" id="158046"/>
    <lineage>
        <taxon>Eukaryota</taxon>
        <taxon>Fungi</taxon>
        <taxon>Dikarya</taxon>
        <taxon>Ascomycota</taxon>
        <taxon>Pezizomycotina</taxon>
        <taxon>Eurotiomycetes</taxon>
        <taxon>Chaetothyriomycetidae</taxon>
        <taxon>Phaeomoniellales</taxon>
        <taxon>Phaeomoniellaceae</taxon>
        <taxon>Phaeomoniella</taxon>
    </lineage>
</organism>
<dbReference type="AlphaFoldDB" id="A0A0G2EGE1"/>
<dbReference type="GO" id="GO:0005840">
    <property type="term" value="C:ribosome"/>
    <property type="evidence" value="ECO:0007669"/>
    <property type="project" value="UniProtKB-KW"/>
</dbReference>
<evidence type="ECO:0000256" key="5">
    <source>
        <dbReference type="ARBA" id="ARBA00023128"/>
    </source>
</evidence>
<evidence type="ECO:0000256" key="2">
    <source>
        <dbReference type="ARBA" id="ARBA00008860"/>
    </source>
</evidence>
<dbReference type="Pfam" id="PF04641">
    <property type="entry name" value="Rtf2"/>
    <property type="match status" value="1"/>
</dbReference>
<dbReference type="GO" id="GO:1990904">
    <property type="term" value="C:ribonucleoprotein complex"/>
    <property type="evidence" value="ECO:0007669"/>
    <property type="project" value="UniProtKB-KW"/>
</dbReference>
<dbReference type="CDD" id="cd16653">
    <property type="entry name" value="RING-like_Rtf2"/>
    <property type="match status" value="1"/>
</dbReference>
<protein>
    <recommendedName>
        <fullName evidence="7">Large ribosomal subunit protein mL50</fullName>
    </recommendedName>
</protein>
<evidence type="ECO:0000256" key="1">
    <source>
        <dbReference type="ARBA" id="ARBA00004173"/>
    </source>
</evidence>
<dbReference type="EMBL" id="LCWF01000084">
    <property type="protein sequence ID" value="KKY21504.1"/>
    <property type="molecule type" value="Genomic_DNA"/>
</dbReference>
<keyword evidence="10" id="KW-1185">Reference proteome</keyword>
<dbReference type="GO" id="GO:0006274">
    <property type="term" value="P:DNA replication termination"/>
    <property type="evidence" value="ECO:0007669"/>
    <property type="project" value="TreeGrafter"/>
</dbReference>
<evidence type="ECO:0000256" key="6">
    <source>
        <dbReference type="ARBA" id="ARBA00023274"/>
    </source>
</evidence>
<feature type="region of interest" description="Disordered" evidence="8">
    <location>
        <begin position="231"/>
        <end position="252"/>
    </location>
</feature>
<dbReference type="InterPro" id="IPR027799">
    <property type="entry name" value="Rtf2_RING-finger"/>
</dbReference>
<dbReference type="OrthoDB" id="247013at2759"/>
<feature type="region of interest" description="Disordered" evidence="8">
    <location>
        <begin position="498"/>
        <end position="539"/>
    </location>
</feature>
<dbReference type="Gene3D" id="1.10.1200.10">
    <property type="entry name" value="ACP-like"/>
    <property type="match status" value="1"/>
</dbReference>
<evidence type="ECO:0000256" key="4">
    <source>
        <dbReference type="ARBA" id="ARBA00022980"/>
    </source>
</evidence>
<evidence type="ECO:0000256" key="3">
    <source>
        <dbReference type="ARBA" id="ARBA00009885"/>
    </source>
</evidence>
<proteinExistence type="inferred from homology"/>
<comment type="similarity">
    <text evidence="3">Belongs to the rtf2 family.</text>
</comment>
<sequence>MGNDGGSIPTRRELVKEAARNPTTSQLKETIKEQQGFLWSTCPLSHKSLARPIVSDSAGNLYNKDSVLRFLLPDDDGSLNKEDCERVLGGRVKGLKDVVEVQFEVSKGSKSSEERWICPVTSKELGPNVKSVYLVPCGHAFSAEAIKEMKADACLQCETPYDQDHVIPILPFAEEDMNRLRARSERLVEQGLTHSLKKAPGSTKKRKAKVESLKRTDKDGAKDVISGIATATPPLRSMTPSSGTSTPKGNGIKNAATASLTAKVLQEEEERKKRRKLMGENENLKNLFTKNDGSQKHKDGDFMTRGFTIPASAKRRKIWGTDNPPGLPDPYGGPSFLEKLQAKRQGRTLPEPGQVVSQQGIDPDIEGETVQPKAEEFVPATTWDGLEFFGGDRTWADLPPSEADEYYSFLNWGLQGKLESREEFLAAIHQAIVEITAYTEAGHSARNACETGLQSDAELDVIRGTKIIFSPETNSIKLQYPENYDASAIVHGIDQEVDVSTKETNATEEESVSQDPDAYEETTDATPEESADRRTQFATYPTPTDESFLSFSLSDLETRFVLTKRIAFLTGRLIPDPTITSLTTLSSLLDFLLADTRPQNPKVAEILSSKPDLISLPNVTVKDRRQTWVDKEKNRGLLKIIEREIEERGLPGIGERGFTLKTGAPKGEIPALKK</sequence>
<dbReference type="GO" id="GO:0005739">
    <property type="term" value="C:mitochondrion"/>
    <property type="evidence" value="ECO:0007669"/>
    <property type="project" value="UniProtKB-SubCell"/>
</dbReference>
<dbReference type="Proteomes" id="UP000053317">
    <property type="component" value="Unassembled WGS sequence"/>
</dbReference>
<dbReference type="GO" id="GO:0005634">
    <property type="term" value="C:nucleus"/>
    <property type="evidence" value="ECO:0007669"/>
    <property type="project" value="TreeGrafter"/>
</dbReference>
<keyword evidence="5" id="KW-0496">Mitochondrion</keyword>
<comment type="similarity">
    <text evidence="2">Belongs to the mitochondrion-specific ribosomal protein mL50 family.</text>
</comment>
<dbReference type="InterPro" id="IPR006735">
    <property type="entry name" value="Rtf2"/>
</dbReference>
<evidence type="ECO:0000313" key="10">
    <source>
        <dbReference type="Proteomes" id="UP000053317"/>
    </source>
</evidence>
<dbReference type="Pfam" id="PF10501">
    <property type="entry name" value="Ribosomal_L50"/>
    <property type="match status" value="1"/>
</dbReference>
<feature type="compositionally biased region" description="Polar residues" evidence="8">
    <location>
        <begin position="238"/>
        <end position="248"/>
    </location>
</feature>
<dbReference type="InterPro" id="IPR036736">
    <property type="entry name" value="ACP-like_sf"/>
</dbReference>
<comment type="subcellular location">
    <subcellularLocation>
        <location evidence="1">Mitochondrion</location>
    </subcellularLocation>
</comment>
<evidence type="ECO:0000256" key="8">
    <source>
        <dbReference type="SAM" id="MobiDB-lite"/>
    </source>
</evidence>
<feature type="compositionally biased region" description="Acidic residues" evidence="8">
    <location>
        <begin position="506"/>
        <end position="529"/>
    </location>
</feature>
<feature type="region of interest" description="Disordered" evidence="8">
    <location>
        <begin position="1"/>
        <end position="24"/>
    </location>
</feature>
<comment type="caution">
    <text evidence="9">The sequence shown here is derived from an EMBL/GenBank/DDBJ whole genome shotgun (WGS) entry which is preliminary data.</text>
</comment>
<keyword evidence="6" id="KW-0687">Ribonucleoprotein</keyword>
<reference evidence="9 10" key="1">
    <citation type="submission" date="2015-05" db="EMBL/GenBank/DDBJ databases">
        <title>Distinctive expansion of gene families associated with plant cell wall degradation and secondary metabolism in the genomes of grapevine trunk pathogens.</title>
        <authorList>
            <person name="Lawrence D.P."/>
            <person name="Travadon R."/>
            <person name="Rolshausen P.E."/>
            <person name="Baumgartner K."/>
        </authorList>
    </citation>
    <scope>NUCLEOTIDE SEQUENCE [LARGE SCALE GENOMIC DNA]</scope>
    <source>
        <strain evidence="9">UCRPC4</strain>
    </source>
</reference>
<dbReference type="PANTHER" id="PTHR12775">
    <property type="entry name" value="PROTEIN C20ORF43 HOMOLOG"/>
    <property type="match status" value="1"/>
</dbReference>
<evidence type="ECO:0000313" key="9">
    <source>
        <dbReference type="EMBL" id="KKY21504.1"/>
    </source>
</evidence>
<feature type="region of interest" description="Disordered" evidence="8">
    <location>
        <begin position="198"/>
        <end position="217"/>
    </location>
</feature>
<reference evidence="9 10" key="2">
    <citation type="submission" date="2015-05" db="EMBL/GenBank/DDBJ databases">
        <authorList>
            <person name="Morales-Cruz A."/>
            <person name="Amrine K.C."/>
            <person name="Cantu D."/>
        </authorList>
    </citation>
    <scope>NUCLEOTIDE SEQUENCE [LARGE SCALE GENOMIC DNA]</scope>
    <source>
        <strain evidence="9">UCRPC4</strain>
    </source>
</reference>
<accession>A0A0G2EGE1</accession>
<name>A0A0G2EGE1_PHACM</name>
<evidence type="ECO:0000256" key="7">
    <source>
        <dbReference type="ARBA" id="ARBA00035183"/>
    </source>
</evidence>